<dbReference type="Gene3D" id="3.40.50.150">
    <property type="entry name" value="Vaccinia Virus protein VP39"/>
    <property type="match status" value="1"/>
</dbReference>
<evidence type="ECO:0000256" key="6">
    <source>
        <dbReference type="PROSITE-ProRule" id="PRU01024"/>
    </source>
</evidence>
<evidence type="ECO:0000256" key="7">
    <source>
        <dbReference type="PROSITE-ProRule" id="PRU10015"/>
    </source>
</evidence>
<keyword evidence="4 6" id="KW-0949">S-adenosyl-L-methionine</keyword>
<dbReference type="InterPro" id="IPR010280">
    <property type="entry name" value="U5_MeTrfase_fam"/>
</dbReference>
<dbReference type="GO" id="GO:0008168">
    <property type="term" value="F:methyltransferase activity"/>
    <property type="evidence" value="ECO:0007669"/>
    <property type="project" value="UniProtKB-KW"/>
</dbReference>
<evidence type="ECO:0000313" key="8">
    <source>
        <dbReference type="EMBL" id="AQS46621.1"/>
    </source>
</evidence>
<proteinExistence type="inferred from homology"/>
<organism evidence="8 9">
    <name type="scientific">Thioclava nitratireducens</name>
    <dbReference type="NCBI Taxonomy" id="1915078"/>
    <lineage>
        <taxon>Bacteria</taxon>
        <taxon>Pseudomonadati</taxon>
        <taxon>Pseudomonadota</taxon>
        <taxon>Alphaproteobacteria</taxon>
        <taxon>Rhodobacterales</taxon>
        <taxon>Paracoccaceae</taxon>
        <taxon>Thioclava</taxon>
    </lineage>
</organism>
<keyword evidence="2 6" id="KW-0489">Methyltransferase</keyword>
<dbReference type="Gene3D" id="2.40.50.140">
    <property type="entry name" value="Nucleic acid-binding proteins"/>
    <property type="match status" value="1"/>
</dbReference>
<feature type="active site" evidence="7">
    <location>
        <position position="366"/>
    </location>
</feature>
<keyword evidence="1" id="KW-0004">4Fe-4S</keyword>
<dbReference type="SUPFAM" id="SSF53335">
    <property type="entry name" value="S-adenosyl-L-methionine-dependent methyltransferases"/>
    <property type="match status" value="1"/>
</dbReference>
<evidence type="ECO:0000313" key="9">
    <source>
        <dbReference type="Proteomes" id="UP000185622"/>
    </source>
</evidence>
<name>A0ABN4XAJ7_9RHOB</name>
<keyword evidence="1" id="KW-0479">Metal-binding</keyword>
<dbReference type="EMBL" id="CP019437">
    <property type="protein sequence ID" value="AQS46621.1"/>
    <property type="molecule type" value="Genomic_DNA"/>
</dbReference>
<feature type="binding site" evidence="6">
    <location>
        <position position="245"/>
    </location>
    <ligand>
        <name>S-adenosyl-L-methionine</name>
        <dbReference type="ChEBI" id="CHEBI:59789"/>
    </ligand>
</feature>
<feature type="active site" description="Nucleophile" evidence="6">
    <location>
        <position position="366"/>
    </location>
</feature>
<keyword evidence="5" id="KW-0411">Iron-sulfur</keyword>
<dbReference type="PROSITE" id="PS01230">
    <property type="entry name" value="TRMA_1"/>
    <property type="match status" value="1"/>
</dbReference>
<dbReference type="CDD" id="cd02440">
    <property type="entry name" value="AdoMet_MTases"/>
    <property type="match status" value="1"/>
</dbReference>
<keyword evidence="1" id="KW-0408">Iron</keyword>
<dbReference type="Proteomes" id="UP000185622">
    <property type="component" value="Chromosome"/>
</dbReference>
<evidence type="ECO:0000256" key="2">
    <source>
        <dbReference type="ARBA" id="ARBA00022603"/>
    </source>
</evidence>
<evidence type="ECO:0000256" key="1">
    <source>
        <dbReference type="ARBA" id="ARBA00022485"/>
    </source>
</evidence>
<feature type="binding site" evidence="6">
    <location>
        <position position="340"/>
    </location>
    <ligand>
        <name>S-adenosyl-L-methionine</name>
        <dbReference type="ChEBI" id="CHEBI:59789"/>
    </ligand>
</feature>
<dbReference type="Pfam" id="PF05958">
    <property type="entry name" value="tRNA_U5-meth_tr"/>
    <property type="match status" value="1"/>
</dbReference>
<protein>
    <submittedName>
        <fullName evidence="8">RNA methyltransferase</fullName>
    </submittedName>
</protein>
<dbReference type="InterPro" id="IPR030390">
    <property type="entry name" value="MeTrfase_TrmA_AS"/>
</dbReference>
<evidence type="ECO:0000256" key="3">
    <source>
        <dbReference type="ARBA" id="ARBA00022679"/>
    </source>
</evidence>
<dbReference type="GO" id="GO:0032259">
    <property type="term" value="P:methylation"/>
    <property type="evidence" value="ECO:0007669"/>
    <property type="project" value="UniProtKB-KW"/>
</dbReference>
<sequence length="408" mass="43926">MRMTYEIERLSLHADGVTHAPEGTVHVAMALPGEVVEGEVVDGRIAQPKIVTPSPDRVKAPCPHYRSCGACSMQHASEAFTAEWKMDVVRQALTARDLPVPEMTIATSPLNSRRRATLSGRRTKKGTLVGFHARASDTVVEIPNCLILRPELLAAIPMLHEATAIAGSRKGEIAFTLTLSEAGLELAAEGGKDPDRAQFEDLSGLAHRHDLARLSWNGQIIAGRRPAIQQFGKAKVVPPPGAFLQATHHGEAVLTAFAKAAIGDAKKVADLFAGCGTFSLPLAELAEVHAVEGVAAMTEALDQGWRQSQGLHRVSTEARDLFRRPLLPDELAKFDAVLIDPPRAGAQAQIAEIATSKLKRLVHVSCNPVTFARDAETLIAAGFTLDKLLVVDQFRFSAHVELAALFTR</sequence>
<dbReference type="Gene3D" id="2.40.50.1070">
    <property type="match status" value="1"/>
</dbReference>
<dbReference type="PROSITE" id="PS51687">
    <property type="entry name" value="SAM_MT_RNA_M5U"/>
    <property type="match status" value="1"/>
</dbReference>
<evidence type="ECO:0000256" key="4">
    <source>
        <dbReference type="ARBA" id="ARBA00022691"/>
    </source>
</evidence>
<dbReference type="PANTHER" id="PTHR11061:SF49">
    <property type="entry name" value="23S RRNA (URACIL(1939)-C(5))-METHYLTRANSFERASE RLMD"/>
    <property type="match status" value="1"/>
</dbReference>
<feature type="binding site" evidence="6">
    <location>
        <position position="292"/>
    </location>
    <ligand>
        <name>S-adenosyl-L-methionine</name>
        <dbReference type="ChEBI" id="CHEBI:59789"/>
    </ligand>
</feature>
<dbReference type="InterPro" id="IPR029063">
    <property type="entry name" value="SAM-dependent_MTases_sf"/>
</dbReference>
<reference evidence="8 9" key="1">
    <citation type="submission" date="2017-01" db="EMBL/GenBank/DDBJ databases">
        <title>The complete genome sequence of a sulfur-oxidizing marine bacterium Thioclava sp. 25B10_4T.</title>
        <authorList>
            <person name="Liu Y."/>
            <person name="Lai Q."/>
            <person name="Shao Z."/>
        </authorList>
    </citation>
    <scope>NUCLEOTIDE SEQUENCE [LARGE SCALE GENOMIC DNA]</scope>
    <source>
        <strain evidence="8 9">25B10_4</strain>
    </source>
</reference>
<evidence type="ECO:0000256" key="5">
    <source>
        <dbReference type="ARBA" id="ARBA00023014"/>
    </source>
</evidence>
<gene>
    <name evidence="8" type="ORF">BMG03_01465</name>
</gene>
<dbReference type="PANTHER" id="PTHR11061">
    <property type="entry name" value="RNA M5U METHYLTRANSFERASE"/>
    <property type="match status" value="1"/>
</dbReference>
<comment type="similarity">
    <text evidence="6">Belongs to the class I-like SAM-binding methyltransferase superfamily. RNA M5U methyltransferase family.</text>
</comment>
<keyword evidence="9" id="KW-1185">Reference proteome</keyword>
<dbReference type="InterPro" id="IPR012340">
    <property type="entry name" value="NA-bd_OB-fold"/>
</dbReference>
<feature type="binding site" evidence="6">
    <location>
        <position position="272"/>
    </location>
    <ligand>
        <name>S-adenosyl-L-methionine</name>
        <dbReference type="ChEBI" id="CHEBI:59789"/>
    </ligand>
</feature>
<accession>A0ABN4XAJ7</accession>
<keyword evidence="3 6" id="KW-0808">Transferase</keyword>